<name>A0AAV0IIW6_9ROSI</name>
<proteinExistence type="predicted"/>
<sequence length="39" mass="4278">MFRERASHPSHGTSEEVAIHLASLIKLTVRLSLLSLYGG</sequence>
<organism evidence="1 2">
    <name type="scientific">Linum tenue</name>
    <dbReference type="NCBI Taxonomy" id="586396"/>
    <lineage>
        <taxon>Eukaryota</taxon>
        <taxon>Viridiplantae</taxon>
        <taxon>Streptophyta</taxon>
        <taxon>Embryophyta</taxon>
        <taxon>Tracheophyta</taxon>
        <taxon>Spermatophyta</taxon>
        <taxon>Magnoliopsida</taxon>
        <taxon>eudicotyledons</taxon>
        <taxon>Gunneridae</taxon>
        <taxon>Pentapetalae</taxon>
        <taxon>rosids</taxon>
        <taxon>fabids</taxon>
        <taxon>Malpighiales</taxon>
        <taxon>Linaceae</taxon>
        <taxon>Linum</taxon>
    </lineage>
</organism>
<evidence type="ECO:0000313" key="1">
    <source>
        <dbReference type="EMBL" id="CAI0397446.1"/>
    </source>
</evidence>
<comment type="caution">
    <text evidence="1">The sequence shown here is derived from an EMBL/GenBank/DDBJ whole genome shotgun (WGS) entry which is preliminary data.</text>
</comment>
<reference evidence="1" key="1">
    <citation type="submission" date="2022-08" db="EMBL/GenBank/DDBJ databases">
        <authorList>
            <person name="Gutierrez-Valencia J."/>
        </authorList>
    </citation>
    <scope>NUCLEOTIDE SEQUENCE</scope>
</reference>
<dbReference type="AlphaFoldDB" id="A0AAV0IIW6"/>
<keyword evidence="2" id="KW-1185">Reference proteome</keyword>
<evidence type="ECO:0000313" key="2">
    <source>
        <dbReference type="Proteomes" id="UP001154282"/>
    </source>
</evidence>
<accession>A0AAV0IIW6</accession>
<protein>
    <submittedName>
        <fullName evidence="1">Uncharacterized protein</fullName>
    </submittedName>
</protein>
<gene>
    <name evidence="1" type="ORF">LITE_LOCUS9539</name>
</gene>
<dbReference type="EMBL" id="CAMGYJ010000004">
    <property type="protein sequence ID" value="CAI0397446.1"/>
    <property type="molecule type" value="Genomic_DNA"/>
</dbReference>
<dbReference type="Proteomes" id="UP001154282">
    <property type="component" value="Unassembled WGS sequence"/>
</dbReference>